<name>A0ABM4CM79_HYDVU</name>
<gene>
    <name evidence="3" type="primary">LOC136085524</name>
</gene>
<sequence length="769" mass="88942">MLTFTNYIVANYSIGLYHNINALKNAKKNAAKSKNQWIFLQRCVKHCIIPRFLRIKNPLNSKFSKCLMIKVKKDLLLHTQKLAKKRYFNNIISIKKLEEFIKSCVNNEDFQKITNIPDKSYEYMFLRSRNKLKNKFDLLIKESRYKDNDNQRKYKFIKEVTLNLCADNIPTHHKKLLDLGPNFVPIPSKVPYMDIISITETAALKLKYSNKNTDANKLRQDVLQVLKIHKPVCTNLDKDQFKALKELKSSSTISIYPFDKGSGFVRIKKTDAFKKIEEQLGKSKIINYDPTQKLLRKVQNTLRNLKTKFTKNEYRSIYPSDATPPRLYGVIKAHKPTNNYPMRIIVSTIGSPTYKLSNYLVNLIQPTSNLNKTKLRNSKQFVECAQSWYIDPGEFQVSFDIVNLYPSIPVKESIDILLELLRNSPVFKSKLSFSEIKILLDLCLSNCYFLHESNIHTLEDAGPIGLSLMVVMAESFLQHYEEKALQQAQYLTPPICVKSFKRYVDDIHSRFINEAESERFLNLLNNQHTNIKYTIEKESDSHAINFLDLLITNNKSGTYLFKIYRKDAITNVQIKPHSCHDPKIIYGVFKGFIQRAFTLCSKEHINHELEFLIEVFTENGYNKKVLQNIVKKMKGSGQNNQQDNSNNINKLEPNCISLPWVPKLSNQLKQIFKSVGYTPVFKSPINLQQLITQKNKPRLSNNSYPGVYKLECSCGELCVGETKLKVSARICQHQKHTFEGKWKNSAVAGHSRNCHGAFGWNNNNTVKVE</sequence>
<dbReference type="PANTHER" id="PTHR21301:SF10">
    <property type="entry name" value="REVERSE TRANSCRIPTASE DOMAIN-CONTAINING PROTEIN"/>
    <property type="match status" value="1"/>
</dbReference>
<organism evidence="2 3">
    <name type="scientific">Hydra vulgaris</name>
    <name type="common">Hydra</name>
    <name type="synonym">Hydra attenuata</name>
    <dbReference type="NCBI Taxonomy" id="6087"/>
    <lineage>
        <taxon>Eukaryota</taxon>
        <taxon>Metazoa</taxon>
        <taxon>Cnidaria</taxon>
        <taxon>Hydrozoa</taxon>
        <taxon>Hydroidolina</taxon>
        <taxon>Anthoathecata</taxon>
        <taxon>Aplanulata</taxon>
        <taxon>Hydridae</taxon>
        <taxon>Hydra</taxon>
    </lineage>
</organism>
<dbReference type="Proteomes" id="UP001652625">
    <property type="component" value="Chromosome 09"/>
</dbReference>
<dbReference type="GeneID" id="136085524"/>
<evidence type="ECO:0000259" key="1">
    <source>
        <dbReference type="Pfam" id="PF26215"/>
    </source>
</evidence>
<dbReference type="InterPro" id="IPR058912">
    <property type="entry name" value="HTH_animal"/>
</dbReference>
<evidence type="ECO:0000313" key="3">
    <source>
        <dbReference type="RefSeq" id="XP_065662910.1"/>
    </source>
</evidence>
<evidence type="ECO:0000313" key="2">
    <source>
        <dbReference type="Proteomes" id="UP001652625"/>
    </source>
</evidence>
<reference evidence="3" key="1">
    <citation type="submission" date="2025-08" db="UniProtKB">
        <authorList>
            <consortium name="RefSeq"/>
        </authorList>
    </citation>
    <scope>IDENTIFICATION</scope>
</reference>
<feature type="domain" description="Helix-turn-helix" evidence="1">
    <location>
        <begin position="575"/>
        <end position="629"/>
    </location>
</feature>
<dbReference type="RefSeq" id="XP_065662910.1">
    <property type="nucleotide sequence ID" value="XM_065806838.1"/>
</dbReference>
<keyword evidence="2" id="KW-1185">Reference proteome</keyword>
<accession>A0ABM4CM79</accession>
<proteinExistence type="predicted"/>
<dbReference type="Pfam" id="PF26215">
    <property type="entry name" value="HTH_animal"/>
    <property type="match status" value="1"/>
</dbReference>
<protein>
    <submittedName>
        <fullName evidence="3">Uncharacterized protein LOC136085524</fullName>
    </submittedName>
</protein>
<dbReference type="PANTHER" id="PTHR21301">
    <property type="entry name" value="REVERSE TRANSCRIPTASE"/>
    <property type="match status" value="1"/>
</dbReference>